<dbReference type="Pfam" id="PF01402">
    <property type="entry name" value="RHH_1"/>
    <property type="match status" value="1"/>
</dbReference>
<dbReference type="InterPro" id="IPR002145">
    <property type="entry name" value="CopG"/>
</dbReference>
<dbReference type="GO" id="GO:0006355">
    <property type="term" value="P:regulation of DNA-templated transcription"/>
    <property type="evidence" value="ECO:0007669"/>
    <property type="project" value="InterPro"/>
</dbReference>
<dbReference type="RefSeq" id="WP_113671360.1">
    <property type="nucleotide sequence ID" value="NZ_CAJXUH010000001.1"/>
</dbReference>
<sequence length="59" mass="6980">MSEKKIGRPTDNPKNISVRIRMDKTTVEKLDKCCEIEKLNRSEMIRESIHRAYDSLEDK</sequence>
<dbReference type="AlphaFoldDB" id="A0A8J8SDP3"/>
<organism evidence="2 3">
    <name type="scientific">Vallitalea guaymasensis</name>
    <dbReference type="NCBI Taxonomy" id="1185412"/>
    <lineage>
        <taxon>Bacteria</taxon>
        <taxon>Bacillati</taxon>
        <taxon>Bacillota</taxon>
        <taxon>Clostridia</taxon>
        <taxon>Lachnospirales</taxon>
        <taxon>Vallitaleaceae</taxon>
        <taxon>Vallitalea</taxon>
    </lineage>
</organism>
<evidence type="ECO:0000259" key="1">
    <source>
        <dbReference type="Pfam" id="PF01402"/>
    </source>
</evidence>
<reference evidence="2 3" key="1">
    <citation type="submission" date="2020-07" db="EMBL/GenBank/DDBJ databases">
        <title>Vallitalea guaymasensis genome.</title>
        <authorList>
            <person name="Postec A."/>
        </authorList>
    </citation>
    <scope>NUCLEOTIDE SEQUENCE [LARGE SCALE GENOMIC DNA]</scope>
    <source>
        <strain evidence="2 3">Ra1766G1</strain>
    </source>
</reference>
<dbReference type="Gene3D" id="1.10.1220.10">
    <property type="entry name" value="Met repressor-like"/>
    <property type="match status" value="1"/>
</dbReference>
<dbReference type="Proteomes" id="UP000677305">
    <property type="component" value="Chromosome"/>
</dbReference>
<feature type="domain" description="Ribbon-helix-helix protein CopG" evidence="1">
    <location>
        <begin position="18"/>
        <end position="54"/>
    </location>
</feature>
<proteinExistence type="predicted"/>
<keyword evidence="3" id="KW-1185">Reference proteome</keyword>
<accession>A0A8J8SDP3</accession>
<dbReference type="InterPro" id="IPR013321">
    <property type="entry name" value="Arc_rbn_hlx_hlx"/>
</dbReference>
<evidence type="ECO:0000313" key="3">
    <source>
        <dbReference type="Proteomes" id="UP000677305"/>
    </source>
</evidence>
<dbReference type="OrthoDB" id="1861110at2"/>
<dbReference type="EMBL" id="CP058561">
    <property type="protein sequence ID" value="QUH30924.1"/>
    <property type="molecule type" value="Genomic_DNA"/>
</dbReference>
<name>A0A8J8SDP3_9FIRM</name>
<gene>
    <name evidence="2" type="ORF">HYG85_19180</name>
</gene>
<evidence type="ECO:0000313" key="2">
    <source>
        <dbReference type="EMBL" id="QUH30924.1"/>
    </source>
</evidence>
<protein>
    <submittedName>
        <fullName evidence="2">Ribbon-helix-helix protein, CopG family</fullName>
    </submittedName>
</protein>
<dbReference type="KEGG" id="vgu:HYG85_19180"/>